<proteinExistence type="predicted"/>
<feature type="domain" description="YDG" evidence="2">
    <location>
        <begin position="1"/>
        <end position="141"/>
    </location>
</feature>
<dbReference type="InterPro" id="IPR045134">
    <property type="entry name" value="UHRF1/2-like"/>
</dbReference>
<evidence type="ECO:0000313" key="4">
    <source>
        <dbReference type="Proteomes" id="UP000185696"/>
    </source>
</evidence>
<dbReference type="Pfam" id="PF02182">
    <property type="entry name" value="SAD_SRA"/>
    <property type="match status" value="1"/>
</dbReference>
<dbReference type="InterPro" id="IPR036987">
    <property type="entry name" value="SRA-YDG_sf"/>
</dbReference>
<evidence type="ECO:0000313" key="3">
    <source>
        <dbReference type="EMBL" id="OLF11253.1"/>
    </source>
</evidence>
<dbReference type="GO" id="GO:0044027">
    <property type="term" value="P:negative regulation of gene expression via chromosomal CpG island methylation"/>
    <property type="evidence" value="ECO:0007669"/>
    <property type="project" value="TreeGrafter"/>
</dbReference>
<name>A0A7Z0WRF9_9PSEU</name>
<dbReference type="InterPro" id="IPR003105">
    <property type="entry name" value="SRA_YDG"/>
</dbReference>
<dbReference type="PANTHER" id="PTHR14140">
    <property type="entry name" value="E3 UBIQUITIN-PROTEIN LIGASE UHRF-RELATED"/>
    <property type="match status" value="1"/>
</dbReference>
<dbReference type="EMBL" id="MSIF01000005">
    <property type="protein sequence ID" value="OLF11253.1"/>
    <property type="molecule type" value="Genomic_DNA"/>
</dbReference>
<gene>
    <name evidence="3" type="ORF">BLA60_14395</name>
</gene>
<evidence type="ECO:0000256" key="1">
    <source>
        <dbReference type="SAM" id="MobiDB-lite"/>
    </source>
</evidence>
<dbReference type="AlphaFoldDB" id="A0A7Z0WRF9"/>
<reference evidence="3 4" key="1">
    <citation type="submission" date="2016-12" db="EMBL/GenBank/DDBJ databases">
        <title>The draft genome sequence of Actinophytocola xinjiangensis.</title>
        <authorList>
            <person name="Wang W."/>
            <person name="Yuan L."/>
        </authorList>
    </citation>
    <scope>NUCLEOTIDE SEQUENCE [LARGE SCALE GENOMIC DNA]</scope>
    <source>
        <strain evidence="3 4">CGMCC 4.4663</strain>
    </source>
</reference>
<dbReference type="Gene3D" id="1.10.30.50">
    <property type="match status" value="1"/>
</dbReference>
<dbReference type="InterPro" id="IPR003615">
    <property type="entry name" value="HNH_nuc"/>
</dbReference>
<organism evidence="3 4">
    <name type="scientific">Actinophytocola xinjiangensis</name>
    <dbReference type="NCBI Taxonomy" id="485602"/>
    <lineage>
        <taxon>Bacteria</taxon>
        <taxon>Bacillati</taxon>
        <taxon>Actinomycetota</taxon>
        <taxon>Actinomycetes</taxon>
        <taxon>Pseudonocardiales</taxon>
        <taxon>Pseudonocardiaceae</taxon>
    </lineage>
</organism>
<dbReference type="GO" id="GO:0061630">
    <property type="term" value="F:ubiquitin protein ligase activity"/>
    <property type="evidence" value="ECO:0007669"/>
    <property type="project" value="TreeGrafter"/>
</dbReference>
<dbReference type="SUPFAM" id="SSF88697">
    <property type="entry name" value="PUA domain-like"/>
    <property type="match status" value="1"/>
</dbReference>
<dbReference type="SMART" id="SM00507">
    <property type="entry name" value="HNHc"/>
    <property type="match status" value="1"/>
</dbReference>
<dbReference type="InterPro" id="IPR015947">
    <property type="entry name" value="PUA-like_sf"/>
</dbReference>
<dbReference type="SMART" id="SM00466">
    <property type="entry name" value="SRA"/>
    <property type="match status" value="1"/>
</dbReference>
<accession>A0A7Z0WRF9</accession>
<feature type="region of interest" description="Disordered" evidence="1">
    <location>
        <begin position="143"/>
        <end position="165"/>
    </location>
</feature>
<dbReference type="PROSITE" id="PS51015">
    <property type="entry name" value="YDG"/>
    <property type="match status" value="1"/>
</dbReference>
<evidence type="ECO:0000259" key="2">
    <source>
        <dbReference type="PROSITE" id="PS51015"/>
    </source>
</evidence>
<sequence length="289" mass="31067">MAGYPEGSTFANRAALHRSGVHRPTQAGICGTGAFGAESIVVSGGYIDDQDLGNLIIYTGHGGQDKNKRQVADQTFEDSGNAGLLTSSISGALVRVIRGAHKGSSYAPESGLRYDGLYRVVDAWREAGQHGFQVCRYKLTKADSGPGARKRSDLAVPDGEVTPGRRDETVQRIVRSTKVSRFIKSLYDDTCQACRTRLVVAGDRSYSEGAHIRPLGRGHDGPDIPSNVLCLCPNCHVLFDNGAMIIDAERQVWVNGTLLGPLTVDDQHYVDEAHLAYHRDHYGAAGSGA</sequence>
<keyword evidence="4" id="KW-1185">Reference proteome</keyword>
<protein>
    <recommendedName>
        <fullName evidence="2">YDG domain-containing protein</fullName>
    </recommendedName>
</protein>
<dbReference type="PANTHER" id="PTHR14140:SF27">
    <property type="entry name" value="OS04G0289800 PROTEIN"/>
    <property type="match status" value="1"/>
</dbReference>
<dbReference type="Gene3D" id="2.30.280.10">
    <property type="entry name" value="SRA-YDG"/>
    <property type="match status" value="1"/>
</dbReference>
<dbReference type="GO" id="GO:0016567">
    <property type="term" value="P:protein ubiquitination"/>
    <property type="evidence" value="ECO:0007669"/>
    <property type="project" value="TreeGrafter"/>
</dbReference>
<dbReference type="CDD" id="cd00085">
    <property type="entry name" value="HNHc"/>
    <property type="match status" value="1"/>
</dbReference>
<comment type="caution">
    <text evidence="3">The sequence shown here is derived from an EMBL/GenBank/DDBJ whole genome shotgun (WGS) entry which is preliminary data.</text>
</comment>
<dbReference type="Pfam" id="PF13391">
    <property type="entry name" value="HNH_2"/>
    <property type="match status" value="1"/>
</dbReference>
<dbReference type="Proteomes" id="UP000185696">
    <property type="component" value="Unassembled WGS sequence"/>
</dbReference>